<feature type="domain" description="NB-ARC" evidence="7">
    <location>
        <begin position="216"/>
        <end position="345"/>
    </location>
</feature>
<dbReference type="Gene3D" id="3.80.10.10">
    <property type="entry name" value="Ribonuclease Inhibitor"/>
    <property type="match status" value="3"/>
</dbReference>
<organism evidence="11 12">
    <name type="scientific">Cannabis sativa</name>
    <name type="common">Hemp</name>
    <name type="synonym">Marijuana</name>
    <dbReference type="NCBI Taxonomy" id="3483"/>
    <lineage>
        <taxon>Eukaryota</taxon>
        <taxon>Viridiplantae</taxon>
        <taxon>Streptophyta</taxon>
        <taxon>Embryophyta</taxon>
        <taxon>Tracheophyta</taxon>
        <taxon>Spermatophyta</taxon>
        <taxon>Magnoliopsida</taxon>
        <taxon>eudicotyledons</taxon>
        <taxon>Gunneridae</taxon>
        <taxon>Pentapetalae</taxon>
        <taxon>rosids</taxon>
        <taxon>fabids</taxon>
        <taxon>Rosales</taxon>
        <taxon>Cannabaceae</taxon>
        <taxon>Cannabis</taxon>
    </lineage>
</organism>
<proteinExistence type="predicted"/>
<keyword evidence="5" id="KW-0067">ATP-binding</keyword>
<dbReference type="EMBL" id="JAATIP010000275">
    <property type="protein sequence ID" value="KAF4354832.1"/>
    <property type="molecule type" value="Genomic_DNA"/>
</dbReference>
<feature type="domain" description="R13L1/DRL21-like LRR repeat region" evidence="10">
    <location>
        <begin position="457"/>
        <end position="580"/>
    </location>
</feature>
<dbReference type="SMART" id="SM00369">
    <property type="entry name" value="LRR_TYP"/>
    <property type="match status" value="2"/>
</dbReference>
<keyword evidence="2" id="KW-0677">Repeat</keyword>
<dbReference type="InterPro" id="IPR002182">
    <property type="entry name" value="NB-ARC"/>
</dbReference>
<dbReference type="PANTHER" id="PTHR36766">
    <property type="entry name" value="PLANT BROAD-SPECTRUM MILDEW RESISTANCE PROTEIN RPW8"/>
    <property type="match status" value="1"/>
</dbReference>
<name>A0A7J6E916_CANSA</name>
<dbReference type="Pfam" id="PF18052">
    <property type="entry name" value="Rx_N"/>
    <property type="match status" value="2"/>
</dbReference>
<dbReference type="SUPFAM" id="SSF52058">
    <property type="entry name" value="L domain-like"/>
    <property type="match status" value="2"/>
</dbReference>
<feature type="coiled-coil region" evidence="6">
    <location>
        <begin position="782"/>
        <end position="819"/>
    </location>
</feature>
<keyword evidence="1" id="KW-0433">Leucine-rich repeat</keyword>
<feature type="domain" description="NB-ARC" evidence="7">
    <location>
        <begin position="975"/>
        <end position="1137"/>
    </location>
</feature>
<evidence type="ECO:0000313" key="12">
    <source>
        <dbReference type="Proteomes" id="UP000525078"/>
    </source>
</evidence>
<dbReference type="InterPro" id="IPR055414">
    <property type="entry name" value="LRR_R13L4/SHOC2-like"/>
</dbReference>
<evidence type="ECO:0000256" key="2">
    <source>
        <dbReference type="ARBA" id="ARBA00022737"/>
    </source>
</evidence>
<dbReference type="Pfam" id="PF00931">
    <property type="entry name" value="NB-ARC"/>
    <property type="match status" value="2"/>
</dbReference>
<feature type="domain" description="Disease resistance N-terminal" evidence="8">
    <location>
        <begin position="5"/>
        <end position="99"/>
    </location>
</feature>
<dbReference type="GO" id="GO:0005524">
    <property type="term" value="F:ATP binding"/>
    <property type="evidence" value="ECO:0007669"/>
    <property type="project" value="UniProtKB-KW"/>
</dbReference>
<evidence type="ECO:0000259" key="10">
    <source>
        <dbReference type="Pfam" id="PF25019"/>
    </source>
</evidence>
<dbReference type="GO" id="GO:0043531">
    <property type="term" value="F:ADP binding"/>
    <property type="evidence" value="ECO:0007669"/>
    <property type="project" value="InterPro"/>
</dbReference>
<feature type="domain" description="Disease resistance N-terminal" evidence="8">
    <location>
        <begin position="783"/>
        <end position="862"/>
    </location>
</feature>
<dbReference type="Pfam" id="PF23598">
    <property type="entry name" value="LRR_14"/>
    <property type="match status" value="1"/>
</dbReference>
<dbReference type="Gene3D" id="1.20.5.4130">
    <property type="match status" value="2"/>
</dbReference>
<keyword evidence="3" id="KW-0547">Nucleotide-binding</keyword>
<dbReference type="Pfam" id="PF25019">
    <property type="entry name" value="LRR_R13L1-DRL21"/>
    <property type="match status" value="1"/>
</dbReference>
<dbReference type="InterPro" id="IPR003591">
    <property type="entry name" value="Leu-rich_rpt_typical-subtyp"/>
</dbReference>
<dbReference type="InterPro" id="IPR056789">
    <property type="entry name" value="LRR_R13L1-DRL21"/>
</dbReference>
<evidence type="ECO:0000259" key="7">
    <source>
        <dbReference type="Pfam" id="PF00931"/>
    </source>
</evidence>
<comment type="caution">
    <text evidence="11">The sequence shown here is derived from an EMBL/GenBank/DDBJ whole genome shotgun (WGS) entry which is preliminary data.</text>
</comment>
<evidence type="ECO:0000256" key="3">
    <source>
        <dbReference type="ARBA" id="ARBA00022741"/>
    </source>
</evidence>
<dbReference type="Proteomes" id="UP000525078">
    <property type="component" value="Unassembled WGS sequence"/>
</dbReference>
<dbReference type="InterPro" id="IPR001611">
    <property type="entry name" value="Leu-rich_rpt"/>
</dbReference>
<keyword evidence="4" id="KW-0611">Plant defense</keyword>
<accession>A0A7J6E916</accession>
<evidence type="ECO:0000259" key="9">
    <source>
        <dbReference type="Pfam" id="PF23598"/>
    </source>
</evidence>
<dbReference type="InterPro" id="IPR041118">
    <property type="entry name" value="Rx_N"/>
</dbReference>
<dbReference type="GO" id="GO:0006952">
    <property type="term" value="P:defense response"/>
    <property type="evidence" value="ECO:0007669"/>
    <property type="project" value="UniProtKB-KW"/>
</dbReference>
<evidence type="ECO:0000313" key="11">
    <source>
        <dbReference type="EMBL" id="KAF4354832.1"/>
    </source>
</evidence>
<reference evidence="11 12" key="1">
    <citation type="journal article" date="2020" name="bioRxiv">
        <title>Sequence and annotation of 42 cannabis genomes reveals extensive copy number variation in cannabinoid synthesis and pathogen resistance genes.</title>
        <authorList>
            <person name="Mckernan K.J."/>
            <person name="Helbert Y."/>
            <person name="Kane L.T."/>
            <person name="Ebling H."/>
            <person name="Zhang L."/>
            <person name="Liu B."/>
            <person name="Eaton Z."/>
            <person name="Mclaughlin S."/>
            <person name="Kingan S."/>
            <person name="Baybayan P."/>
            <person name="Concepcion G."/>
            <person name="Jordan M."/>
            <person name="Riva A."/>
            <person name="Barbazuk W."/>
            <person name="Harkins T."/>
        </authorList>
    </citation>
    <scope>NUCLEOTIDE SEQUENCE [LARGE SCALE GENOMIC DNA]</scope>
    <source>
        <strain evidence="12">cv. Jamaican Lion 4</strain>
        <tissue evidence="11">Leaf</tissue>
    </source>
</reference>
<dbReference type="InterPro" id="IPR027417">
    <property type="entry name" value="P-loop_NTPase"/>
</dbReference>
<sequence>MAEAVISVVVQLLGSLPLENIIKQVSLLNDLQQMVENLKRNLRSIRAVLHDAENKRWTTSNQSVKVWLETLEDDFHEMGDVLDRWNTLILRSQIEEQFRKRSLVSFSFLNPSSCFYFPKLNKVISHREIALKIEELDEKVARTASQIGQLGLVENMMRISTYCDNNVNTLVVAGRLETTSFVDEIEIHGRDKDEKMLLDMLIMSDRDHGISPGGLLEVISIVGMGGLGKTTLAQLAFNSETVKNHFPKRIWISVSEPFDLLKIASAIIENLHKDYQTQIQGEDAGEGEGEGSCRTQYKKPPTFQTLEAAFNWISIRLGKGRFLLVLDDVWNEEYRKWEPLEIILKKLASVGNFQEVEDVFDEGNVVCKMHDILHDFVKYLTKRECEIVETFNINSNDQKSRLCDQRIRHLTIAMESKAEFPALELTDENKRFLHSFLILKKGWFQVPKDETKYLTLRELTKMNCKLKIGQLTIDLIRLVSKEHAAEDNKVDLTTLEHINELIITCPGESHEFDVAIDFFEPHPKLKILKVGNFTSHTFCPRWFMSLHLLREIEFFGCHGLRTLPAALGELPYLESLHFKNFNSTKIGPEFLGIMIDQAKDHEQVSFSTTLYPKLQELCFISAENWEEWETEVPCSVKLMPCLRALAFYDCCSLRVLPGFLRTVPRMAVTSMIQFEQQRWFHGAMNVQVGHFIFTNHMDPSNSVMHKTCFQSSMTALKEVVHAFPVVAINDAWTRLAVGAASETVVAAAVSALSFLLGEISVVLTMAEAVISVVVDLLGSLPLEKLIQEVSLLNKVQQRVENLKRNLRSIRAVLHDAENKRWTTSSQSVKVWLETLADDAHEMGNVLDRWNTLILKSQIETESRIRNSVSFFKPSCSYSSFCFFKLNKLISHREISQKIEELDEKVTRTANQIGQLGFTETMTRVDSYGVQQVLGRLETTSFIDEAEIHGRDQDKKVLLDMLMCEERSHEIDQGFFEVISLVGMGGLGKTTMAQLTFNNETVKNHFSKRIWVCVSEPFDLLKIASAITEILHKGNNQTYSQEEDDLSQTQCRNPPTFQTLEAAFNWISVRLSKCRFLLVLDDVWNEEYSKWEPLEIMLKKLDCVGSKVLVTTRKESVALVMGSSTSRVIKLKELNQNEYFQEANDIYDDSNVICKMHDILHDFIQYLTKRECEIIEALNINSDVMKKWSLGDQSTRHLTIAMESKAEFPNLELSDGNKRFLHTLLILRQEKNTSVDNSTFLTLKHLRTLNLSKCGVKRLPENIGELIHLRYLELSNNPLVKLPKSICNLCNLQTFKLESCRTLVEVPKRMGMLINLRSLYCYKNGAFTRLPKGISSLTSLRFVDWIELFGDKTKYLTLGELTKMNRKLKIDYLTIHLKSLVNIEHASETNKVDLSSWELVNELVIIYQGNRHEFDVAIDFFEPHPKLKVLKVRHSCCRTFSPKWIMSLYLLKEIEFYHCYSISSLPAALGKLPSLESLRFWHFDTRKLGPELLGIVEEHGDESTTLFPKLKLLTFRNGDYLEEWKTEVPCNVKLMPCLKTLQFMCCPSLKVLPEFLQMVPLEFVYIYYDSVLMEHCRTREGNEWPKISHAKNILLDDVHVQKDGRYIE</sequence>
<dbReference type="PRINTS" id="PR00364">
    <property type="entry name" value="DISEASERSIST"/>
</dbReference>
<evidence type="ECO:0000259" key="8">
    <source>
        <dbReference type="Pfam" id="PF18052"/>
    </source>
</evidence>
<evidence type="ECO:0000256" key="1">
    <source>
        <dbReference type="ARBA" id="ARBA00022614"/>
    </source>
</evidence>
<evidence type="ECO:0000256" key="4">
    <source>
        <dbReference type="ARBA" id="ARBA00022821"/>
    </source>
</evidence>
<protein>
    <submittedName>
        <fullName evidence="11">Uncharacterized protein</fullName>
    </submittedName>
</protein>
<dbReference type="PANTHER" id="PTHR36766:SF45">
    <property type="entry name" value="NB-ARC DOMAIN-CONTAINING PROTEIN"/>
    <property type="match status" value="1"/>
</dbReference>
<gene>
    <name evidence="11" type="ORF">F8388_018036</name>
</gene>
<keyword evidence="6" id="KW-0175">Coiled coil</keyword>
<dbReference type="Gene3D" id="3.40.50.300">
    <property type="entry name" value="P-loop containing nucleotide triphosphate hydrolases"/>
    <property type="match status" value="2"/>
</dbReference>
<dbReference type="InterPro" id="IPR032675">
    <property type="entry name" value="LRR_dom_sf"/>
</dbReference>
<feature type="coiled-coil region" evidence="6">
    <location>
        <begin position="21"/>
        <end position="55"/>
    </location>
</feature>
<evidence type="ECO:0000256" key="5">
    <source>
        <dbReference type="ARBA" id="ARBA00022840"/>
    </source>
</evidence>
<evidence type="ECO:0000256" key="6">
    <source>
        <dbReference type="SAM" id="Coils"/>
    </source>
</evidence>
<dbReference type="PROSITE" id="PS51450">
    <property type="entry name" value="LRR"/>
    <property type="match status" value="1"/>
</dbReference>
<dbReference type="SUPFAM" id="SSF52540">
    <property type="entry name" value="P-loop containing nucleoside triphosphate hydrolases"/>
    <property type="match status" value="2"/>
</dbReference>
<feature type="domain" description="Disease resistance R13L4/SHOC-2-like LRR" evidence="9">
    <location>
        <begin position="1239"/>
        <end position="1543"/>
    </location>
</feature>
<dbReference type="GO" id="GO:0051707">
    <property type="term" value="P:response to other organism"/>
    <property type="evidence" value="ECO:0007669"/>
    <property type="project" value="UniProtKB-ARBA"/>
</dbReference>